<sequence length="756" mass="88879">MEEKTLKDMKEEEIRKMEKKTLKDMKEKEEKEEEMRKLELMLSNIEIKGLSNETLDGIKCMTLYTDIYIVATDSNQVFNAKMYSKYKEFHNDYLNDIVLPHLRLHHGEFLLKEFETSWAHYSKVIHNRLHLYFRYLGRYYVAREKLLNLNDVGNRCFIDLLYEEMRSRVMDAVICLINKERDGAKIDRELVKKVVNVFEELKLYEDIFEERIVAGTKDYYSKKASLWISENSCPEFMLKVEECLEKEENMVRDCMKPATEQKIVSEVEHKLLVLHSTQLFDKEYSGLKKLLEDGKVVDLARMYRLYSRVHDGLQHVCLAFKNHVTAQGMALVRQTEIEVNKHVVKNDVGALQNQQVHLIMEFIKLHEVYLSYVNDYFQSNSMFFKVLKEAFEVFCNKSIAGVSPAELLSIFCDQTLKKKSCDNDKSTEDTIDDVVKLLVYISDKDMFAEFHRKKLARRLLFNKSDSDEHERYLLTKLKQKCGRHFTSKMEGMVTDLTLCQDTTASFTDYLRDNPDMNPGFDLTVTVLTIGFWPSYKTCTFNLPPEMLRCVEAFKQFYQTRTKRTRITWLFSLGTCTIVGKFEPKTMDLIVTTLQASVLLLFNSANRLSYSDIKDQLDLPEEDVTRLLHSLSCAKYKILKKEPDTKTISKTDYFEFNSMFTDRLKRIKVPFPLVDDRKKVIETVVSDRRHAIEAAIVRIMKFRKVLGHHQLMSECAEVLSSTFRPDFKIIKLQIESLISRDYLERDSKDHSVYRYLA</sequence>
<comment type="caution">
    <text evidence="1">The sequence shown here is derived from an EMBL/GenBank/DDBJ whole genome shotgun (WGS) entry which is preliminary data.</text>
</comment>
<dbReference type="Proteomes" id="UP000827976">
    <property type="component" value="Chromosome 5"/>
</dbReference>
<reference evidence="2" key="1">
    <citation type="journal article" date="2022" name="Nat. Commun.">
        <title>Chromosome evolution and the genetic basis of agronomically important traits in greater yam.</title>
        <authorList>
            <person name="Bredeson J.V."/>
            <person name="Lyons J.B."/>
            <person name="Oniyinde I.O."/>
            <person name="Okereke N.R."/>
            <person name="Kolade O."/>
            <person name="Nnabue I."/>
            <person name="Nwadili C.O."/>
            <person name="Hribova E."/>
            <person name="Parker M."/>
            <person name="Nwogha J."/>
            <person name="Shu S."/>
            <person name="Carlson J."/>
            <person name="Kariba R."/>
            <person name="Muthemba S."/>
            <person name="Knop K."/>
            <person name="Barton G.J."/>
            <person name="Sherwood A.V."/>
            <person name="Lopez-Montes A."/>
            <person name="Asiedu R."/>
            <person name="Jamnadass R."/>
            <person name="Muchugi A."/>
            <person name="Goodstein D."/>
            <person name="Egesi C.N."/>
            <person name="Featherston J."/>
            <person name="Asfaw A."/>
            <person name="Simpson G.G."/>
            <person name="Dolezel J."/>
            <person name="Hendre P.S."/>
            <person name="Van Deynze A."/>
            <person name="Kumar P.L."/>
            <person name="Obidiegwu J.E."/>
            <person name="Bhattacharjee R."/>
            <person name="Rokhsar D.S."/>
        </authorList>
    </citation>
    <scope>NUCLEOTIDE SEQUENCE [LARGE SCALE GENOMIC DNA]</scope>
    <source>
        <strain evidence="2">cv. TDa95/00328</strain>
    </source>
</reference>
<name>A0ACB7W3Q5_DIOAL</name>
<dbReference type="EMBL" id="CM037015">
    <property type="protein sequence ID" value="KAH7682034.1"/>
    <property type="molecule type" value="Genomic_DNA"/>
</dbReference>
<evidence type="ECO:0000313" key="2">
    <source>
        <dbReference type="Proteomes" id="UP000827976"/>
    </source>
</evidence>
<protein>
    <submittedName>
        <fullName evidence="1">Cullins domain-containing protein</fullName>
    </submittedName>
</protein>
<keyword evidence="2" id="KW-1185">Reference proteome</keyword>
<evidence type="ECO:0000313" key="1">
    <source>
        <dbReference type="EMBL" id="KAH7682034.1"/>
    </source>
</evidence>
<organism evidence="1 2">
    <name type="scientific">Dioscorea alata</name>
    <name type="common">Purple yam</name>
    <dbReference type="NCBI Taxonomy" id="55571"/>
    <lineage>
        <taxon>Eukaryota</taxon>
        <taxon>Viridiplantae</taxon>
        <taxon>Streptophyta</taxon>
        <taxon>Embryophyta</taxon>
        <taxon>Tracheophyta</taxon>
        <taxon>Spermatophyta</taxon>
        <taxon>Magnoliopsida</taxon>
        <taxon>Liliopsida</taxon>
        <taxon>Dioscoreales</taxon>
        <taxon>Dioscoreaceae</taxon>
        <taxon>Dioscorea</taxon>
    </lineage>
</organism>
<accession>A0ACB7W3Q5</accession>
<proteinExistence type="predicted"/>
<gene>
    <name evidence="1" type="ORF">IHE45_05G096700</name>
</gene>